<reference evidence="3" key="1">
    <citation type="submission" date="2018-05" db="EMBL/GenBank/DDBJ databases">
        <authorList>
            <person name="Lanie J.A."/>
            <person name="Ng W.-L."/>
            <person name="Kazmierczak K.M."/>
            <person name="Andrzejewski T.M."/>
            <person name="Davidsen T.M."/>
            <person name="Wayne K.J."/>
            <person name="Tettelin H."/>
            <person name="Glass J.I."/>
            <person name="Rusch D."/>
            <person name="Podicherti R."/>
            <person name="Tsui H.-C.T."/>
            <person name="Winkler M.E."/>
        </authorList>
    </citation>
    <scope>NUCLEOTIDE SEQUENCE</scope>
</reference>
<accession>A0A381ZCK1</accession>
<proteinExistence type="inferred from homology"/>
<organism evidence="3">
    <name type="scientific">marine metagenome</name>
    <dbReference type="NCBI Taxonomy" id="408172"/>
    <lineage>
        <taxon>unclassified sequences</taxon>
        <taxon>metagenomes</taxon>
        <taxon>ecological metagenomes</taxon>
    </lineage>
</organism>
<sequence>MGKNNWQIYKFGGSSLNDSDCINKVCNLIKGNSSENLIVVVSAMSGMTNQLLEYSQSKDESILQTISDRYIQTLNKTLEDELLIKNIINEFNQDLVLIRERASLYSNLTLSIEDNQV</sequence>
<dbReference type="InterPro" id="IPR018042">
    <property type="entry name" value="Aspartate_kinase_CS"/>
</dbReference>
<dbReference type="SUPFAM" id="SSF53633">
    <property type="entry name" value="Carbamate kinase-like"/>
    <property type="match status" value="1"/>
</dbReference>
<dbReference type="InterPro" id="IPR036393">
    <property type="entry name" value="AceGlu_kinase-like_sf"/>
</dbReference>
<dbReference type="PANTHER" id="PTHR21499:SF59">
    <property type="entry name" value="ASPARTOKINASE"/>
    <property type="match status" value="1"/>
</dbReference>
<name>A0A381ZCK1_9ZZZZ</name>
<comment type="similarity">
    <text evidence="1">Belongs to the aspartokinase family.</text>
</comment>
<evidence type="ECO:0000256" key="1">
    <source>
        <dbReference type="ARBA" id="ARBA00010122"/>
    </source>
</evidence>
<dbReference type="PANTHER" id="PTHR21499">
    <property type="entry name" value="ASPARTATE KINASE"/>
    <property type="match status" value="1"/>
</dbReference>
<dbReference type="Pfam" id="PF00696">
    <property type="entry name" value="AA_kinase"/>
    <property type="match status" value="1"/>
</dbReference>
<dbReference type="Gene3D" id="3.40.1160.10">
    <property type="entry name" value="Acetylglutamate kinase-like"/>
    <property type="match status" value="1"/>
</dbReference>
<feature type="non-terminal residue" evidence="3">
    <location>
        <position position="117"/>
    </location>
</feature>
<dbReference type="PROSITE" id="PS00324">
    <property type="entry name" value="ASPARTOKINASE"/>
    <property type="match status" value="1"/>
</dbReference>
<dbReference type="GO" id="GO:0004072">
    <property type="term" value="F:aspartate kinase activity"/>
    <property type="evidence" value="ECO:0007669"/>
    <property type="project" value="InterPro"/>
</dbReference>
<protein>
    <recommendedName>
        <fullName evidence="2">Aspartate/glutamate/uridylate kinase domain-containing protein</fullName>
    </recommendedName>
</protein>
<dbReference type="GO" id="GO:0005829">
    <property type="term" value="C:cytosol"/>
    <property type="evidence" value="ECO:0007669"/>
    <property type="project" value="TreeGrafter"/>
</dbReference>
<gene>
    <name evidence="3" type="ORF">METZ01_LOCUS139426</name>
</gene>
<evidence type="ECO:0000313" key="3">
    <source>
        <dbReference type="EMBL" id="SVA86572.1"/>
    </source>
</evidence>
<dbReference type="AlphaFoldDB" id="A0A381ZCK1"/>
<dbReference type="GO" id="GO:0009090">
    <property type="term" value="P:homoserine biosynthetic process"/>
    <property type="evidence" value="ECO:0007669"/>
    <property type="project" value="TreeGrafter"/>
</dbReference>
<dbReference type="EMBL" id="UINC01020669">
    <property type="protein sequence ID" value="SVA86572.1"/>
    <property type="molecule type" value="Genomic_DNA"/>
</dbReference>
<dbReference type="GO" id="GO:0009089">
    <property type="term" value="P:lysine biosynthetic process via diaminopimelate"/>
    <property type="evidence" value="ECO:0007669"/>
    <property type="project" value="TreeGrafter"/>
</dbReference>
<dbReference type="InterPro" id="IPR001048">
    <property type="entry name" value="Asp/Glu/Uridylate_kinase"/>
</dbReference>
<evidence type="ECO:0000259" key="2">
    <source>
        <dbReference type="Pfam" id="PF00696"/>
    </source>
</evidence>
<feature type="domain" description="Aspartate/glutamate/uridylate kinase" evidence="2">
    <location>
        <begin position="6"/>
        <end position="79"/>
    </location>
</feature>